<reference evidence="5 6" key="1">
    <citation type="submission" date="2024-09" db="EMBL/GenBank/DDBJ databases">
        <authorList>
            <person name="Zhang Z.-H."/>
        </authorList>
    </citation>
    <scope>NUCLEOTIDE SEQUENCE [LARGE SCALE GENOMIC DNA]</scope>
    <source>
        <strain evidence="5 6">HHTR114</strain>
    </source>
</reference>
<feature type="domain" description="AMP-dependent synthetase/ligase" evidence="3">
    <location>
        <begin position="9"/>
        <end position="366"/>
    </location>
</feature>
<dbReference type="Gene3D" id="3.40.50.12780">
    <property type="entry name" value="N-terminal domain of ligase-like"/>
    <property type="match status" value="1"/>
</dbReference>
<accession>A0ABW1KX00</accession>
<proteinExistence type="inferred from homology"/>
<keyword evidence="2" id="KW-0436">Ligase</keyword>
<dbReference type="EMBL" id="JBHPON010000002">
    <property type="protein sequence ID" value="MFC6036625.1"/>
    <property type="molecule type" value="Genomic_DNA"/>
</dbReference>
<dbReference type="Pfam" id="PF13193">
    <property type="entry name" value="AMP-binding_C"/>
    <property type="match status" value="1"/>
</dbReference>
<dbReference type="InterPro" id="IPR000873">
    <property type="entry name" value="AMP-dep_synth/lig_dom"/>
</dbReference>
<evidence type="ECO:0000259" key="3">
    <source>
        <dbReference type="Pfam" id="PF00501"/>
    </source>
</evidence>
<keyword evidence="6" id="KW-1185">Reference proteome</keyword>
<evidence type="ECO:0000256" key="1">
    <source>
        <dbReference type="ARBA" id="ARBA00006432"/>
    </source>
</evidence>
<evidence type="ECO:0000313" key="6">
    <source>
        <dbReference type="Proteomes" id="UP001596116"/>
    </source>
</evidence>
<dbReference type="Proteomes" id="UP001596116">
    <property type="component" value="Unassembled WGS sequence"/>
</dbReference>
<protein>
    <submittedName>
        <fullName evidence="5">AMP-binding protein</fullName>
    </submittedName>
</protein>
<dbReference type="SUPFAM" id="SSF56801">
    <property type="entry name" value="Acetyl-CoA synthetase-like"/>
    <property type="match status" value="1"/>
</dbReference>
<comment type="similarity">
    <text evidence="1">Belongs to the ATP-dependent AMP-binding enzyme family.</text>
</comment>
<name>A0ABW1KX00_9PROT</name>
<dbReference type="PROSITE" id="PS00455">
    <property type="entry name" value="AMP_BINDING"/>
    <property type="match status" value="1"/>
</dbReference>
<dbReference type="PANTHER" id="PTHR43201">
    <property type="entry name" value="ACYL-COA SYNTHETASE"/>
    <property type="match status" value="1"/>
</dbReference>
<dbReference type="Pfam" id="PF00501">
    <property type="entry name" value="AMP-binding"/>
    <property type="match status" value="1"/>
</dbReference>
<organism evidence="5 6">
    <name type="scientific">Hyphococcus aureus</name>
    <dbReference type="NCBI Taxonomy" id="2666033"/>
    <lineage>
        <taxon>Bacteria</taxon>
        <taxon>Pseudomonadati</taxon>
        <taxon>Pseudomonadota</taxon>
        <taxon>Alphaproteobacteria</taxon>
        <taxon>Parvularculales</taxon>
        <taxon>Parvularculaceae</taxon>
        <taxon>Hyphococcus</taxon>
    </lineage>
</organism>
<dbReference type="RefSeq" id="WP_379882133.1">
    <property type="nucleotide sequence ID" value="NZ_JBHPON010000002.1"/>
</dbReference>
<dbReference type="InterPro" id="IPR020845">
    <property type="entry name" value="AMP-binding_CS"/>
</dbReference>
<evidence type="ECO:0000256" key="2">
    <source>
        <dbReference type="ARBA" id="ARBA00022598"/>
    </source>
</evidence>
<dbReference type="InterPro" id="IPR045851">
    <property type="entry name" value="AMP-bd_C_sf"/>
</dbReference>
<dbReference type="InterPro" id="IPR025110">
    <property type="entry name" value="AMP-bd_C"/>
</dbReference>
<comment type="caution">
    <text evidence="5">The sequence shown here is derived from an EMBL/GenBank/DDBJ whole genome shotgun (WGS) entry which is preliminary data.</text>
</comment>
<evidence type="ECO:0000259" key="4">
    <source>
        <dbReference type="Pfam" id="PF13193"/>
    </source>
</evidence>
<evidence type="ECO:0000313" key="5">
    <source>
        <dbReference type="EMBL" id="MFC6036625.1"/>
    </source>
</evidence>
<gene>
    <name evidence="5" type="ORF">ACFMB1_13790</name>
</gene>
<dbReference type="PANTHER" id="PTHR43201:SF5">
    <property type="entry name" value="MEDIUM-CHAIN ACYL-COA LIGASE ACSF2, MITOCHONDRIAL"/>
    <property type="match status" value="1"/>
</dbReference>
<sequence length="504" mass="54608">MHDMIHFHALATPKKKAIIDLHTGEAYDYRHADQRVSQIASYLLKAADRKIGARVAVISRNSALMLLLHHACERAGLIFVPLNWRLATPEVAALIEDAQPSVVIWQKEFEAHAEPAFAYAGEAGRIEIDGSGENLAQEEPADFVMPEGIDENDPSTLLYTSGTSGKSKGVIITRKSLTYSTLNFALSAGVSKNSVSLCDMPLFHVAGLFAVARTPIFFGGSVVVSQKFDPVKTFENLTDPKLGITYYFCVTQMAALMREKNAPGAMKKLAHLDVLQTGGAPNPPASVKAWAEDSVRMVDGFGMTEIGSAFSMPPDDMSVIKNKAGSVGMPSPFTEGKVMNAEGKEAGPNEIGELWVRGPSVTAGYWNKPAETAAAFEGEWLKTGDSARKDEDGFYYIVDRTKDMFISGGENIYPVEVEAVLAEMPEILDCAVIGVPDEKWGEVGAAILLLKGGKKSLSAEAVIAFVKSRLAAYKAPKHVRFVDDLPRTPSGKVQKHKLRDSWTG</sequence>
<dbReference type="InterPro" id="IPR042099">
    <property type="entry name" value="ANL_N_sf"/>
</dbReference>
<dbReference type="Gene3D" id="3.30.300.30">
    <property type="match status" value="1"/>
</dbReference>
<feature type="domain" description="AMP-binding enzyme C-terminal" evidence="4">
    <location>
        <begin position="416"/>
        <end position="492"/>
    </location>
</feature>